<dbReference type="EMBL" id="PQXH01000269">
    <property type="protein sequence ID" value="TGO07502.1"/>
    <property type="molecule type" value="Genomic_DNA"/>
</dbReference>
<proteinExistence type="predicted"/>
<evidence type="ECO:0000313" key="1">
    <source>
        <dbReference type="EMBL" id="TGO07502.1"/>
    </source>
</evidence>
<evidence type="ECO:0000313" key="2">
    <source>
        <dbReference type="Proteomes" id="UP000297777"/>
    </source>
</evidence>
<protein>
    <submittedName>
        <fullName evidence="1">Uncharacterized protein</fullName>
    </submittedName>
</protein>
<organism evidence="1 2">
    <name type="scientific">Botrytis tulipae</name>
    <dbReference type="NCBI Taxonomy" id="87230"/>
    <lineage>
        <taxon>Eukaryota</taxon>
        <taxon>Fungi</taxon>
        <taxon>Dikarya</taxon>
        <taxon>Ascomycota</taxon>
        <taxon>Pezizomycotina</taxon>
        <taxon>Leotiomycetes</taxon>
        <taxon>Helotiales</taxon>
        <taxon>Sclerotiniaceae</taxon>
        <taxon>Botrytis</taxon>
    </lineage>
</organism>
<reference evidence="1 2" key="1">
    <citation type="submission" date="2017-12" db="EMBL/GenBank/DDBJ databases">
        <title>Comparative genomics of Botrytis spp.</title>
        <authorList>
            <person name="Valero-Jimenez C.A."/>
            <person name="Tapia P."/>
            <person name="Veloso J."/>
            <person name="Silva-Moreno E."/>
            <person name="Staats M."/>
            <person name="Valdes J.H."/>
            <person name="Van Kan J.A.L."/>
        </authorList>
    </citation>
    <scope>NUCLEOTIDE SEQUENCE [LARGE SCALE GENOMIC DNA]</scope>
    <source>
        <strain evidence="1 2">Bt9001</strain>
    </source>
</reference>
<gene>
    <name evidence="1" type="ORF">BTUL_0270g00010</name>
</gene>
<comment type="caution">
    <text evidence="1">The sequence shown here is derived from an EMBL/GenBank/DDBJ whole genome shotgun (WGS) entry which is preliminary data.</text>
</comment>
<dbReference type="AlphaFoldDB" id="A0A4Z1E9P7"/>
<sequence length="270" mass="30117">MIAFPGRMRGRRKTDAGVERSEKDFVNKMRDILAGHTIILVSTGLDGASNNPKSWVELKFAYPHLKVLVAIEERTQGPAIAQGPDWYTTTHRRFLIFPLYQLILAINGTLTDCNAAISFAACMNESSIKRGGLAALGTRGRNGDRKKQHERAILPYLRCPRKDCGFTFIDSCQGSFSFGIHARDMHGHRHRGASVPCGPAAVRKGKGVACPADDCKMPHKNQAEYEVHVEFFHRELRLRNLGRIAELDERLEGHWDRNGHSSSVDGSNNL</sequence>
<keyword evidence="2" id="KW-1185">Reference proteome</keyword>
<name>A0A4Z1E9P7_9HELO</name>
<dbReference type="OrthoDB" id="3524922at2759"/>
<dbReference type="Proteomes" id="UP000297777">
    <property type="component" value="Unassembled WGS sequence"/>
</dbReference>
<accession>A0A4Z1E9P7</accession>